<dbReference type="AlphaFoldDB" id="A0A6G8IMI3"/>
<keyword evidence="4" id="KW-0813">Transport</keyword>
<evidence type="ECO:0000256" key="9">
    <source>
        <dbReference type="ARBA" id="ARBA00023136"/>
    </source>
</evidence>
<dbReference type="InterPro" id="IPR052570">
    <property type="entry name" value="FliJ"/>
</dbReference>
<reference evidence="13 14" key="1">
    <citation type="submission" date="2020-03" db="EMBL/GenBank/DDBJ databases">
        <title>Hydrogenophaga sp. nov. isolated from cyanobacterial mat.</title>
        <authorList>
            <person name="Thorat V."/>
            <person name="Kirdat K."/>
            <person name="Tiwarekar B."/>
            <person name="Costa E.D."/>
            <person name="Yadav A."/>
        </authorList>
    </citation>
    <scope>NUCLEOTIDE SEQUENCE [LARGE SCALE GENOMIC DNA]</scope>
    <source>
        <strain evidence="13 14">BA0156</strain>
    </source>
</reference>
<evidence type="ECO:0000313" key="14">
    <source>
        <dbReference type="Proteomes" id="UP000503162"/>
    </source>
</evidence>
<keyword evidence="14" id="KW-1185">Reference proteome</keyword>
<feature type="region of interest" description="Disordered" evidence="12">
    <location>
        <begin position="127"/>
        <end position="159"/>
    </location>
</feature>
<keyword evidence="13" id="KW-0966">Cell projection</keyword>
<dbReference type="Gene3D" id="1.10.287.1700">
    <property type="match status" value="1"/>
</dbReference>
<evidence type="ECO:0000256" key="12">
    <source>
        <dbReference type="SAM" id="MobiDB-lite"/>
    </source>
</evidence>
<dbReference type="GO" id="GO:0009288">
    <property type="term" value="C:bacterial-type flagellum"/>
    <property type="evidence" value="ECO:0007669"/>
    <property type="project" value="InterPro"/>
</dbReference>
<keyword evidence="10" id="KW-1006">Bacterial flagellum protein export</keyword>
<feature type="compositionally biased region" description="Low complexity" evidence="12">
    <location>
        <begin position="25"/>
        <end position="39"/>
    </location>
</feature>
<protein>
    <recommendedName>
        <fullName evidence="3">Flagellar FliJ protein</fullName>
    </recommendedName>
</protein>
<evidence type="ECO:0000256" key="8">
    <source>
        <dbReference type="ARBA" id="ARBA00022927"/>
    </source>
</evidence>
<feature type="compositionally biased region" description="Polar residues" evidence="12">
    <location>
        <begin position="150"/>
        <end position="159"/>
    </location>
</feature>
<evidence type="ECO:0000256" key="4">
    <source>
        <dbReference type="ARBA" id="ARBA00022448"/>
    </source>
</evidence>
<evidence type="ECO:0000313" key="13">
    <source>
        <dbReference type="EMBL" id="QIM54319.1"/>
    </source>
</evidence>
<evidence type="ECO:0000256" key="10">
    <source>
        <dbReference type="ARBA" id="ARBA00023225"/>
    </source>
</evidence>
<keyword evidence="11" id="KW-0175">Coiled coil</keyword>
<feature type="coiled-coil region" evidence="11">
    <location>
        <begin position="88"/>
        <end position="115"/>
    </location>
</feature>
<evidence type="ECO:0000256" key="2">
    <source>
        <dbReference type="ARBA" id="ARBA00010004"/>
    </source>
</evidence>
<keyword evidence="6" id="KW-0145">Chemotaxis</keyword>
<feature type="region of interest" description="Disordered" evidence="12">
    <location>
        <begin position="25"/>
        <end position="44"/>
    </location>
</feature>
<evidence type="ECO:0000256" key="5">
    <source>
        <dbReference type="ARBA" id="ARBA00022475"/>
    </source>
</evidence>
<organism evidence="13 14">
    <name type="scientific">Hydrogenophaga crocea</name>
    <dbReference type="NCBI Taxonomy" id="2716225"/>
    <lineage>
        <taxon>Bacteria</taxon>
        <taxon>Pseudomonadati</taxon>
        <taxon>Pseudomonadota</taxon>
        <taxon>Betaproteobacteria</taxon>
        <taxon>Burkholderiales</taxon>
        <taxon>Comamonadaceae</taxon>
        <taxon>Hydrogenophaga</taxon>
    </lineage>
</organism>
<evidence type="ECO:0000256" key="7">
    <source>
        <dbReference type="ARBA" id="ARBA00022795"/>
    </source>
</evidence>
<sequence>MTRPAQQLDPVIELAERRRDEALAECARQQQAQRQAQEQMDQLSSYADEASRRFAERGAVGVNVALLMNHRQFMAKLEHAMDFQQGVLADHARRVDQAQAAVVDAERELASLRKYAARQMEAWQQKLQRREQKHTDEMAQNIHRRRLENDSSFQPMSSS</sequence>
<keyword evidence="9" id="KW-0472">Membrane</keyword>
<keyword evidence="7" id="KW-1005">Bacterial flagellum biogenesis</keyword>
<dbReference type="RefSeq" id="WP_166230175.1">
    <property type="nucleotide sequence ID" value="NZ_CP049989.1"/>
</dbReference>
<accession>A0A6G8IMI3</accession>
<dbReference type="PANTHER" id="PTHR38786:SF1">
    <property type="entry name" value="FLAGELLAR FLIJ PROTEIN"/>
    <property type="match status" value="1"/>
</dbReference>
<gene>
    <name evidence="13" type="primary">fliJ</name>
    <name evidence="13" type="ORF">G9Q37_20235</name>
</gene>
<dbReference type="NCBIfam" id="TIGR02473">
    <property type="entry name" value="flagell_FliJ"/>
    <property type="match status" value="1"/>
</dbReference>
<keyword evidence="13" id="KW-0969">Cilium</keyword>
<proteinExistence type="inferred from homology"/>
<dbReference type="Pfam" id="PF02050">
    <property type="entry name" value="FliJ"/>
    <property type="match status" value="1"/>
</dbReference>
<comment type="similarity">
    <text evidence="2">Belongs to the FliJ family.</text>
</comment>
<dbReference type="GO" id="GO:0071973">
    <property type="term" value="P:bacterial-type flagellum-dependent cell motility"/>
    <property type="evidence" value="ECO:0007669"/>
    <property type="project" value="InterPro"/>
</dbReference>
<feature type="compositionally biased region" description="Basic and acidic residues" evidence="12">
    <location>
        <begin position="128"/>
        <end position="137"/>
    </location>
</feature>
<dbReference type="EMBL" id="CP049989">
    <property type="protein sequence ID" value="QIM54319.1"/>
    <property type="molecule type" value="Genomic_DNA"/>
</dbReference>
<dbReference type="GO" id="GO:0044781">
    <property type="term" value="P:bacterial-type flagellum organization"/>
    <property type="evidence" value="ECO:0007669"/>
    <property type="project" value="UniProtKB-KW"/>
</dbReference>
<dbReference type="GO" id="GO:0005886">
    <property type="term" value="C:plasma membrane"/>
    <property type="evidence" value="ECO:0007669"/>
    <property type="project" value="UniProtKB-SubCell"/>
</dbReference>
<evidence type="ECO:0000256" key="11">
    <source>
        <dbReference type="SAM" id="Coils"/>
    </source>
</evidence>
<keyword evidence="13" id="KW-0282">Flagellum</keyword>
<evidence type="ECO:0000256" key="1">
    <source>
        <dbReference type="ARBA" id="ARBA00004413"/>
    </source>
</evidence>
<dbReference type="InterPro" id="IPR012823">
    <property type="entry name" value="Flagell_FliJ"/>
</dbReference>
<dbReference type="GO" id="GO:0006935">
    <property type="term" value="P:chemotaxis"/>
    <property type="evidence" value="ECO:0007669"/>
    <property type="project" value="UniProtKB-KW"/>
</dbReference>
<dbReference type="PANTHER" id="PTHR38786">
    <property type="entry name" value="FLAGELLAR FLIJ PROTEIN"/>
    <property type="match status" value="1"/>
</dbReference>
<name>A0A6G8IMI3_9BURK</name>
<keyword evidence="8" id="KW-0653">Protein transport</keyword>
<keyword evidence="5" id="KW-1003">Cell membrane</keyword>
<dbReference type="KEGG" id="hcz:G9Q37_20235"/>
<dbReference type="GO" id="GO:0015031">
    <property type="term" value="P:protein transport"/>
    <property type="evidence" value="ECO:0007669"/>
    <property type="project" value="UniProtKB-KW"/>
</dbReference>
<evidence type="ECO:0000256" key="6">
    <source>
        <dbReference type="ARBA" id="ARBA00022500"/>
    </source>
</evidence>
<dbReference type="Proteomes" id="UP000503162">
    <property type="component" value="Chromosome"/>
</dbReference>
<dbReference type="InterPro" id="IPR053716">
    <property type="entry name" value="Flag_assembly_chemotaxis_eff"/>
</dbReference>
<comment type="subcellular location">
    <subcellularLocation>
        <location evidence="1">Cell membrane</location>
        <topology evidence="1">Peripheral membrane protein</topology>
        <orientation evidence="1">Cytoplasmic side</orientation>
    </subcellularLocation>
</comment>
<evidence type="ECO:0000256" key="3">
    <source>
        <dbReference type="ARBA" id="ARBA00020392"/>
    </source>
</evidence>